<gene>
    <name evidence="7" type="ORF">CK203_023307</name>
</gene>
<evidence type="ECO:0000256" key="4">
    <source>
        <dbReference type="PROSITE-ProRule" id="PRU00175"/>
    </source>
</evidence>
<evidence type="ECO:0000313" key="7">
    <source>
        <dbReference type="EMBL" id="RVX02956.1"/>
    </source>
</evidence>
<dbReference type="EMBL" id="QGNW01000068">
    <property type="protein sequence ID" value="RVX02956.1"/>
    <property type="molecule type" value="Genomic_DNA"/>
</dbReference>
<evidence type="ECO:0000313" key="8">
    <source>
        <dbReference type="Proteomes" id="UP000288805"/>
    </source>
</evidence>
<dbReference type="InterPro" id="IPR019787">
    <property type="entry name" value="Znf_PHD-finger"/>
</dbReference>
<dbReference type="Gene3D" id="3.30.40.10">
    <property type="entry name" value="Zinc/RING finger domain, C3HC4 (zinc finger)"/>
    <property type="match status" value="1"/>
</dbReference>
<evidence type="ECO:0000259" key="6">
    <source>
        <dbReference type="PROSITE" id="PS50089"/>
    </source>
</evidence>
<evidence type="ECO:0000256" key="2">
    <source>
        <dbReference type="ARBA" id="ARBA00022771"/>
    </source>
</evidence>
<feature type="domain" description="PHD-type" evidence="5">
    <location>
        <begin position="249"/>
        <end position="307"/>
    </location>
</feature>
<organism evidence="7 8">
    <name type="scientific">Vitis vinifera</name>
    <name type="common">Grape</name>
    <dbReference type="NCBI Taxonomy" id="29760"/>
    <lineage>
        <taxon>Eukaryota</taxon>
        <taxon>Viridiplantae</taxon>
        <taxon>Streptophyta</taxon>
        <taxon>Embryophyta</taxon>
        <taxon>Tracheophyta</taxon>
        <taxon>Spermatophyta</taxon>
        <taxon>Magnoliopsida</taxon>
        <taxon>eudicotyledons</taxon>
        <taxon>Gunneridae</taxon>
        <taxon>Pentapetalae</taxon>
        <taxon>rosids</taxon>
        <taxon>Vitales</taxon>
        <taxon>Vitaceae</taxon>
        <taxon>Viteae</taxon>
        <taxon>Vitis</taxon>
    </lineage>
</organism>
<dbReference type="InterPro" id="IPR001841">
    <property type="entry name" value="Znf_RING"/>
</dbReference>
<protein>
    <submittedName>
        <fullName evidence="7">Uncharacterized protein</fullName>
    </submittedName>
</protein>
<keyword evidence="2 4" id="KW-0863">Zinc-finger</keyword>
<dbReference type="PROSITE" id="PS50089">
    <property type="entry name" value="ZF_RING_2"/>
    <property type="match status" value="1"/>
</dbReference>
<evidence type="ECO:0000256" key="3">
    <source>
        <dbReference type="ARBA" id="ARBA00022833"/>
    </source>
</evidence>
<dbReference type="Proteomes" id="UP000288805">
    <property type="component" value="Unassembled WGS sequence"/>
</dbReference>
<dbReference type="PROSITE" id="PS50016">
    <property type="entry name" value="ZF_PHD_2"/>
    <property type="match status" value="1"/>
</dbReference>
<name>A0A438J1Y4_VITVI</name>
<proteinExistence type="predicted"/>
<sequence>MAFHVACPITCKRICYCTLGYPHQLQSLRARAQFEEEVARVEALLKDPWLIRVPERSTVQVAVPKVVAPPAPAVVAVVGDGVGGEGEEMLLSAQTKRAAMQRKAAAVSMVAEDYARRFESGDLVDYLFLESKRKNNQWLLNACLICQVQLPGLDVLHQTAVITVSPSDESQIGLSLDSLNLRKKPGISSLLTPLPPDWDPVPPPSGEGGDTPRCDVFICCLDGKHKLNFHTQDTSKDIVGEEQSQSNVNVMCRICFFGEMEGSERARKMLPCNSCGKKYHRLCLKSWSQNRDLFHWSSWTCPSCRICELETIFSIVLESQFHDLLDHINSLYAEDLEIQISLCSAGDVMMLTIVTASNLHTRMSVVDPICAPNIQGVIAVDPMFQGTA</sequence>
<dbReference type="GO" id="GO:0008270">
    <property type="term" value="F:zinc ion binding"/>
    <property type="evidence" value="ECO:0007669"/>
    <property type="project" value="UniProtKB-KW"/>
</dbReference>
<comment type="caution">
    <text evidence="7">The sequence shown here is derived from an EMBL/GenBank/DDBJ whole genome shotgun (WGS) entry which is preliminary data.</text>
</comment>
<dbReference type="CDD" id="cd16448">
    <property type="entry name" value="RING-H2"/>
    <property type="match status" value="1"/>
</dbReference>
<dbReference type="AlphaFoldDB" id="A0A438J1Y4"/>
<dbReference type="SUPFAM" id="SSF57903">
    <property type="entry name" value="FYVE/PHD zinc finger"/>
    <property type="match status" value="1"/>
</dbReference>
<evidence type="ECO:0000256" key="1">
    <source>
        <dbReference type="ARBA" id="ARBA00022723"/>
    </source>
</evidence>
<dbReference type="InterPro" id="IPR011011">
    <property type="entry name" value="Znf_FYVE_PHD"/>
</dbReference>
<keyword evidence="3" id="KW-0862">Zinc</keyword>
<dbReference type="InterPro" id="IPR013083">
    <property type="entry name" value="Znf_RING/FYVE/PHD"/>
</dbReference>
<accession>A0A438J1Y4</accession>
<reference evidence="7 8" key="1">
    <citation type="journal article" date="2018" name="PLoS Genet.">
        <title>Population sequencing reveals clonal diversity and ancestral inbreeding in the grapevine cultivar Chardonnay.</title>
        <authorList>
            <person name="Roach M.J."/>
            <person name="Johnson D.L."/>
            <person name="Bohlmann J."/>
            <person name="van Vuuren H.J."/>
            <person name="Jones S.J."/>
            <person name="Pretorius I.S."/>
            <person name="Schmidt S.A."/>
            <person name="Borneman A.R."/>
        </authorList>
    </citation>
    <scope>NUCLEOTIDE SEQUENCE [LARGE SCALE GENOMIC DNA]</scope>
    <source>
        <strain evidence="8">cv. Chardonnay</strain>
        <tissue evidence="7">Leaf</tissue>
    </source>
</reference>
<evidence type="ECO:0000259" key="5">
    <source>
        <dbReference type="PROSITE" id="PS50016"/>
    </source>
</evidence>
<feature type="domain" description="RING-type" evidence="6">
    <location>
        <begin position="252"/>
        <end position="305"/>
    </location>
</feature>
<keyword evidence="1" id="KW-0479">Metal-binding</keyword>